<organism evidence="9 10">
    <name type="scientific">Afifella marina DSM 2698</name>
    <dbReference type="NCBI Taxonomy" id="1120955"/>
    <lineage>
        <taxon>Bacteria</taxon>
        <taxon>Pseudomonadati</taxon>
        <taxon>Pseudomonadota</taxon>
        <taxon>Alphaproteobacteria</taxon>
        <taxon>Hyphomicrobiales</taxon>
        <taxon>Afifellaceae</taxon>
        <taxon>Afifella</taxon>
    </lineage>
</organism>
<keyword evidence="3" id="KW-0378">Hydrolase</keyword>
<feature type="active site" description="Proton acceptor" evidence="5">
    <location>
        <position position="257"/>
    </location>
</feature>
<keyword evidence="10" id="KW-1185">Reference proteome</keyword>
<reference evidence="9 10" key="1">
    <citation type="submission" date="2016-10" db="EMBL/GenBank/DDBJ databases">
        <authorList>
            <person name="de Groot N.N."/>
        </authorList>
    </citation>
    <scope>NUCLEOTIDE SEQUENCE [LARGE SCALE GENOMIC DNA]</scope>
    <source>
        <strain evidence="9 10">DSM 2698</strain>
    </source>
</reference>
<evidence type="ECO:0000256" key="6">
    <source>
        <dbReference type="PIRSR" id="PIRSR604808-2"/>
    </source>
</evidence>
<dbReference type="Gene3D" id="3.60.10.10">
    <property type="entry name" value="Endonuclease/exonuclease/phosphatase"/>
    <property type="match status" value="1"/>
</dbReference>
<dbReference type="InterPro" id="IPR037493">
    <property type="entry name" value="ExoIII-like"/>
</dbReference>
<evidence type="ECO:0000313" key="9">
    <source>
        <dbReference type="EMBL" id="SCZ35730.1"/>
    </source>
</evidence>
<keyword evidence="6" id="KW-0464">Manganese</keyword>
<sequence>MSLSIATWNINSVRLRIGLILQFLAEHQPDVLCLQETKCPDALFPEKAFREAGYPHLALSGQKGYNGVAIVSRRPLFGVDRNHFCDRIDCRHIEAKVESGQQRVTLHNFYVPAGGDEPDPDKNVKFAHKLAFIEELTQAAERLAQPGSILVGDLNIAPLETDVWSHRQLLKVVSHTPVETEGLLRFQAAGPWVDVMRRFVPPEEKLFTWWSYRSPNWEASNRGRRLDHIWAAADMAARAQGIKVIKEARGWERPSDHVPVIATFAEA</sequence>
<dbReference type="CDD" id="cd09086">
    <property type="entry name" value="ExoIII-like_AP-endo"/>
    <property type="match status" value="1"/>
</dbReference>
<comment type="similarity">
    <text evidence="1">Belongs to the DNA repair enzymes AP/ExoA family.</text>
</comment>
<dbReference type="AlphaFoldDB" id="A0A1G5NGK9"/>
<evidence type="ECO:0000256" key="4">
    <source>
        <dbReference type="ARBA" id="ARBA00022842"/>
    </source>
</evidence>
<feature type="binding site" evidence="6">
    <location>
        <position position="36"/>
    </location>
    <ligand>
        <name>Mg(2+)</name>
        <dbReference type="ChEBI" id="CHEBI:18420"/>
        <label>1</label>
    </ligand>
</feature>
<dbReference type="InterPro" id="IPR005135">
    <property type="entry name" value="Endo/exonuclease/phosphatase"/>
</dbReference>
<dbReference type="Pfam" id="PF03372">
    <property type="entry name" value="Exo_endo_phos"/>
    <property type="match status" value="1"/>
</dbReference>
<keyword evidence="4 6" id="KW-0460">Magnesium</keyword>
<feature type="binding site" evidence="6">
    <location>
        <position position="153"/>
    </location>
    <ligand>
        <name>Mg(2+)</name>
        <dbReference type="ChEBI" id="CHEBI:18420"/>
        <label>1</label>
    </ligand>
</feature>
<dbReference type="InterPro" id="IPR036691">
    <property type="entry name" value="Endo/exonu/phosph_ase_sf"/>
</dbReference>
<evidence type="ECO:0000256" key="3">
    <source>
        <dbReference type="ARBA" id="ARBA00022801"/>
    </source>
</evidence>
<dbReference type="NCBIfam" id="TIGR00633">
    <property type="entry name" value="xth"/>
    <property type="match status" value="1"/>
</dbReference>
<dbReference type="PROSITE" id="PS00726">
    <property type="entry name" value="AP_NUCLEASE_F1_1"/>
    <property type="match status" value="1"/>
</dbReference>
<protein>
    <submittedName>
        <fullName evidence="9">Exodeoxyribonuclease-3</fullName>
    </submittedName>
</protein>
<feature type="binding site" evidence="6">
    <location>
        <position position="155"/>
    </location>
    <ligand>
        <name>Mg(2+)</name>
        <dbReference type="ChEBI" id="CHEBI:18420"/>
        <label>1</label>
    </ligand>
</feature>
<dbReference type="GO" id="GO:0008311">
    <property type="term" value="F:double-stranded DNA 3'-5' DNA exonuclease activity"/>
    <property type="evidence" value="ECO:0007669"/>
    <property type="project" value="InterPro"/>
</dbReference>
<feature type="domain" description="Endonuclease/exonuclease/phosphatase" evidence="8">
    <location>
        <begin position="6"/>
        <end position="257"/>
    </location>
</feature>
<evidence type="ECO:0000313" key="10">
    <source>
        <dbReference type="Proteomes" id="UP000199347"/>
    </source>
</evidence>
<gene>
    <name evidence="9" type="ORF">SAMN03080610_01956</name>
</gene>
<feature type="binding site" evidence="6">
    <location>
        <position position="256"/>
    </location>
    <ligand>
        <name>Mg(2+)</name>
        <dbReference type="ChEBI" id="CHEBI:18420"/>
        <label>1</label>
    </ligand>
</feature>
<accession>A0A1G5NGK9</accession>
<evidence type="ECO:0000256" key="2">
    <source>
        <dbReference type="ARBA" id="ARBA00022723"/>
    </source>
</evidence>
<dbReference type="GO" id="GO:0003677">
    <property type="term" value="F:DNA binding"/>
    <property type="evidence" value="ECO:0007669"/>
    <property type="project" value="InterPro"/>
</dbReference>
<proteinExistence type="inferred from homology"/>
<dbReference type="GO" id="GO:0006281">
    <property type="term" value="P:DNA repair"/>
    <property type="evidence" value="ECO:0007669"/>
    <property type="project" value="InterPro"/>
</dbReference>
<dbReference type="STRING" id="1120955.SAMN03080610_01956"/>
<dbReference type="SUPFAM" id="SSF56219">
    <property type="entry name" value="DNase I-like"/>
    <property type="match status" value="1"/>
</dbReference>
<dbReference type="GO" id="GO:0004519">
    <property type="term" value="F:endonuclease activity"/>
    <property type="evidence" value="ECO:0007669"/>
    <property type="project" value="InterPro"/>
</dbReference>
<dbReference type="InterPro" id="IPR004808">
    <property type="entry name" value="AP_endonuc_1"/>
</dbReference>
<dbReference type="OrthoDB" id="9803914at2"/>
<dbReference type="GO" id="GO:0046872">
    <property type="term" value="F:metal ion binding"/>
    <property type="evidence" value="ECO:0007669"/>
    <property type="project" value="UniProtKB-KW"/>
</dbReference>
<comment type="cofactor">
    <cofactor evidence="6">
        <name>Mg(2+)</name>
        <dbReference type="ChEBI" id="CHEBI:18420"/>
    </cofactor>
    <cofactor evidence="6">
        <name>Mn(2+)</name>
        <dbReference type="ChEBI" id="CHEBI:29035"/>
    </cofactor>
    <text evidence="6">Probably binds two magnesium or manganese ions per subunit.</text>
</comment>
<evidence type="ECO:0000259" key="8">
    <source>
        <dbReference type="Pfam" id="PF03372"/>
    </source>
</evidence>
<feature type="active site" evidence="5">
    <location>
        <position position="110"/>
    </location>
</feature>
<evidence type="ECO:0000256" key="5">
    <source>
        <dbReference type="PIRSR" id="PIRSR604808-1"/>
    </source>
</evidence>
<dbReference type="EMBL" id="FMVW01000003">
    <property type="protein sequence ID" value="SCZ35730.1"/>
    <property type="molecule type" value="Genomic_DNA"/>
</dbReference>
<dbReference type="NCBIfam" id="TIGR00195">
    <property type="entry name" value="exoDNase_III"/>
    <property type="match status" value="1"/>
</dbReference>
<dbReference type="Proteomes" id="UP000199347">
    <property type="component" value="Unassembled WGS sequence"/>
</dbReference>
<feature type="site" description="Transition state stabilizer" evidence="7">
    <location>
        <position position="155"/>
    </location>
</feature>
<feature type="active site" description="Proton donor/acceptor" evidence="5">
    <location>
        <position position="153"/>
    </location>
</feature>
<dbReference type="PROSITE" id="PS51435">
    <property type="entry name" value="AP_NUCLEASE_F1_4"/>
    <property type="match status" value="1"/>
</dbReference>
<evidence type="ECO:0000256" key="1">
    <source>
        <dbReference type="ARBA" id="ARBA00007092"/>
    </source>
</evidence>
<feature type="site" description="Interaction with DNA substrate" evidence="7">
    <location>
        <position position="257"/>
    </location>
</feature>
<evidence type="ECO:0000256" key="7">
    <source>
        <dbReference type="PIRSR" id="PIRSR604808-3"/>
    </source>
</evidence>
<keyword evidence="2 6" id="KW-0479">Metal-binding</keyword>
<dbReference type="RefSeq" id="WP_092812011.1">
    <property type="nucleotide sequence ID" value="NZ_FMVW01000003.1"/>
</dbReference>
<dbReference type="PANTHER" id="PTHR43250:SF2">
    <property type="entry name" value="EXODEOXYRIBONUCLEASE III"/>
    <property type="match status" value="1"/>
</dbReference>
<dbReference type="PANTHER" id="PTHR43250">
    <property type="entry name" value="EXODEOXYRIBONUCLEASE III"/>
    <property type="match status" value="1"/>
</dbReference>
<feature type="site" description="Important for catalytic activity" evidence="7">
    <location>
        <position position="227"/>
    </location>
</feature>
<feature type="binding site" evidence="6">
    <location>
        <position position="9"/>
    </location>
    <ligand>
        <name>Mg(2+)</name>
        <dbReference type="ChEBI" id="CHEBI:18420"/>
        <label>1</label>
    </ligand>
</feature>
<dbReference type="InterPro" id="IPR020847">
    <property type="entry name" value="AP_endonuclease_F1_BS"/>
</dbReference>
<name>A0A1G5NGK9_AFIMA</name>
<feature type="binding site" evidence="6">
    <location>
        <position position="257"/>
    </location>
    <ligand>
        <name>Mg(2+)</name>
        <dbReference type="ChEBI" id="CHEBI:18420"/>
        <label>1</label>
    </ligand>
</feature>